<keyword evidence="4" id="KW-1185">Reference proteome</keyword>
<feature type="region of interest" description="Disordered" evidence="1">
    <location>
        <begin position="537"/>
        <end position="594"/>
    </location>
</feature>
<dbReference type="Gene3D" id="1.25.40.90">
    <property type="match status" value="1"/>
</dbReference>
<dbReference type="SUPFAM" id="SSF48464">
    <property type="entry name" value="ENTH/VHS domain"/>
    <property type="match status" value="1"/>
</dbReference>
<feature type="region of interest" description="Disordered" evidence="1">
    <location>
        <begin position="1"/>
        <end position="49"/>
    </location>
</feature>
<dbReference type="InterPro" id="IPR008942">
    <property type="entry name" value="ENTH_VHS"/>
</dbReference>
<evidence type="ECO:0000259" key="2">
    <source>
        <dbReference type="PROSITE" id="PS50179"/>
    </source>
</evidence>
<accession>A0AAD8PEU8</accession>
<name>A0AAD8PEU8_BABGI</name>
<feature type="compositionally biased region" description="Polar residues" evidence="1">
    <location>
        <begin position="546"/>
        <end position="569"/>
    </location>
</feature>
<dbReference type="Proteomes" id="UP001230268">
    <property type="component" value="Unassembled WGS sequence"/>
</dbReference>
<evidence type="ECO:0000313" key="4">
    <source>
        <dbReference type="Proteomes" id="UP001230268"/>
    </source>
</evidence>
<sequence>MDGNIHRRNLMRDKENVPHPSSDAHDDYSPRPSHQYYSQSNRHQGSPPINLKALKSTSLSCAKSLTNKLISLSNSGIQAASSAINNYKENVAASQRKAAYNNPNSFIRIAERISSTDDPIASHRELVAVIEHLLIWPNPPIQLQLERDRYGVPTNEAMRNVRLINMSLLEKILTYVEGRRDCCLFIIKFVTWRIRTTTLPEEVILSLEFLQHCVERYGGFVLALMTKSCMRRFRRLMRMTKLNTSIAGGVKKQLTKLLIGSSNMHPGVATDVRIHVIKAKVLYMLQLWHDVFLLDQGMYPVFFQGYREMRERGIRFPQIEESEKSKINTSKVVPKARFVIGGSVVLPLSPEELDSILVTVNKMSTLSPGPEYDEAIRQLKQSKAKIISSINILAERRSSAADAATYEEIMRKMLMLNDCVCAHLSLGEAGSQPASQLLSKIETLGKEMQPSSPTSNRKEGTANLLELNSDSDSDNNDAFDKFFGVDTDRGQSKSEGEDCDKFFAEFGIFGVESKGGPQSERTTSFSRRDYASDLDSLVFGNPVKEPSTSAPVSTRMLSIRTDSISSSEPSEAPNLESGRFSGTESESASERNIEKLLTTPVQTFQLAEEERHAVDESNPQPATEKNGKLECIANNAFTDAAPKKSLSQLMEDLDNMENDFSHMSMTGF</sequence>
<proteinExistence type="predicted"/>
<reference evidence="3" key="1">
    <citation type="submission" date="2023-08" db="EMBL/GenBank/DDBJ databases">
        <title>Draft sequence of the Babesia gibsoni genome.</title>
        <authorList>
            <person name="Yamagishi J.Y."/>
            <person name="Xuan X.X."/>
        </authorList>
    </citation>
    <scope>NUCLEOTIDE SEQUENCE</scope>
    <source>
        <strain evidence="3">Azabu</strain>
    </source>
</reference>
<comment type="caution">
    <text evidence="3">The sequence shown here is derived from an EMBL/GenBank/DDBJ whole genome shotgun (WGS) entry which is preliminary data.</text>
</comment>
<organism evidence="3 4">
    <name type="scientific">Babesia gibsoni</name>
    <dbReference type="NCBI Taxonomy" id="33632"/>
    <lineage>
        <taxon>Eukaryota</taxon>
        <taxon>Sar</taxon>
        <taxon>Alveolata</taxon>
        <taxon>Apicomplexa</taxon>
        <taxon>Aconoidasida</taxon>
        <taxon>Piroplasmida</taxon>
        <taxon>Babesiidae</taxon>
        <taxon>Babesia</taxon>
    </lineage>
</organism>
<dbReference type="GO" id="GO:0043130">
    <property type="term" value="F:ubiquitin binding"/>
    <property type="evidence" value="ECO:0007669"/>
    <property type="project" value="InterPro"/>
</dbReference>
<dbReference type="GO" id="GO:0035091">
    <property type="term" value="F:phosphatidylinositol binding"/>
    <property type="evidence" value="ECO:0007669"/>
    <property type="project" value="InterPro"/>
</dbReference>
<evidence type="ECO:0000313" key="3">
    <source>
        <dbReference type="EMBL" id="KAK1444032.1"/>
    </source>
</evidence>
<feature type="compositionally biased region" description="Polar residues" evidence="1">
    <location>
        <begin position="35"/>
        <end position="44"/>
    </location>
</feature>
<feature type="region of interest" description="Disordered" evidence="1">
    <location>
        <begin position="608"/>
        <end position="628"/>
    </location>
</feature>
<dbReference type="InterPro" id="IPR002014">
    <property type="entry name" value="VHS_dom"/>
</dbReference>
<protein>
    <recommendedName>
        <fullName evidence="2">VHS domain-containing protein</fullName>
    </recommendedName>
</protein>
<dbReference type="PROSITE" id="PS50179">
    <property type="entry name" value="VHS"/>
    <property type="match status" value="1"/>
</dbReference>
<dbReference type="AlphaFoldDB" id="A0AAD8PEU8"/>
<feature type="domain" description="VHS" evidence="2">
    <location>
        <begin position="187"/>
        <end position="317"/>
    </location>
</feature>
<evidence type="ECO:0000256" key="1">
    <source>
        <dbReference type="SAM" id="MobiDB-lite"/>
    </source>
</evidence>
<feature type="compositionally biased region" description="Basic and acidic residues" evidence="1">
    <location>
        <begin position="10"/>
        <end position="29"/>
    </location>
</feature>
<dbReference type="EMBL" id="JAVEPI010000002">
    <property type="protein sequence ID" value="KAK1444032.1"/>
    <property type="molecule type" value="Genomic_DNA"/>
</dbReference>
<gene>
    <name evidence="3" type="ORF">BgAZ_209080</name>
</gene>